<dbReference type="Gene3D" id="2.60.40.650">
    <property type="match status" value="1"/>
</dbReference>
<dbReference type="Pfam" id="PF13205">
    <property type="entry name" value="Big_5"/>
    <property type="match status" value="1"/>
</dbReference>
<feature type="domain" description="N,N-dimethylformamidase beta subunit-like C-terminal" evidence="5">
    <location>
        <begin position="102"/>
        <end position="497"/>
    </location>
</feature>
<organism evidence="6 7">
    <name type="scientific">Actinoplanes subglobosus</name>
    <dbReference type="NCBI Taxonomy" id="1547892"/>
    <lineage>
        <taxon>Bacteria</taxon>
        <taxon>Bacillati</taxon>
        <taxon>Actinomycetota</taxon>
        <taxon>Actinomycetes</taxon>
        <taxon>Micromonosporales</taxon>
        <taxon>Micromonosporaceae</taxon>
        <taxon>Actinoplanes</taxon>
    </lineage>
</organism>
<dbReference type="InterPro" id="IPR032812">
    <property type="entry name" value="SbsA_Ig"/>
</dbReference>
<feature type="region of interest" description="Disordered" evidence="2">
    <location>
        <begin position="1059"/>
        <end position="1137"/>
    </location>
</feature>
<feature type="domain" description="SbsA Ig-like" evidence="3">
    <location>
        <begin position="800"/>
        <end position="895"/>
    </location>
</feature>
<feature type="domain" description="DUF4082" evidence="4">
    <location>
        <begin position="1129"/>
        <end position="1268"/>
    </location>
</feature>
<feature type="domain" description="DUF4082" evidence="4">
    <location>
        <begin position="909"/>
        <end position="1049"/>
    </location>
</feature>
<evidence type="ECO:0000259" key="3">
    <source>
        <dbReference type="Pfam" id="PF13205"/>
    </source>
</evidence>
<evidence type="ECO:0000259" key="4">
    <source>
        <dbReference type="Pfam" id="PF13313"/>
    </source>
</evidence>
<dbReference type="InterPro" id="IPR025141">
    <property type="entry name" value="DUF4082"/>
</dbReference>
<dbReference type="Pfam" id="PF13313">
    <property type="entry name" value="DUF4082"/>
    <property type="match status" value="3"/>
</dbReference>
<dbReference type="InterPro" id="IPR014756">
    <property type="entry name" value="Ig_E-set"/>
</dbReference>
<accession>A0ABV8J122</accession>
<comment type="caution">
    <text evidence="6">The sequence shown here is derived from an EMBL/GenBank/DDBJ whole genome shotgun (WGS) entry which is preliminary data.</text>
</comment>
<dbReference type="Proteomes" id="UP001595867">
    <property type="component" value="Unassembled WGS sequence"/>
</dbReference>
<evidence type="ECO:0000259" key="5">
    <source>
        <dbReference type="Pfam" id="PF20254"/>
    </source>
</evidence>
<keyword evidence="7" id="KW-1185">Reference proteome</keyword>
<feature type="compositionally biased region" description="Low complexity" evidence="2">
    <location>
        <begin position="1089"/>
        <end position="1121"/>
    </location>
</feature>
<keyword evidence="1" id="KW-0732">Signal</keyword>
<proteinExistence type="predicted"/>
<sequence length="1275" mass="134731">MAYLAPDRKAWSKRRLTAALGGAAVVVATGIVVLPGVAQADPCDPGNNPIVCENSKDGTPKSVWDIDGAGDPTLQGFATDISVNAGQRIDFKIKSTASDYDIEIYRLGWYDGDGARKVDDVTPSATLPQTQPDCITETATELYDCGNWGVSAGWDVPANAVSGVYLARLVRGDTGGSSHITFIVRQDASTSDVFYQTSDSTWHAYNAYGGSSFYTGAANGRAYKLSYNRPFADRASVERRDFLFGAEYPMIRFLERNGYDVSYTTDVDSDRRGELIKNHRIFLSVGHDEYWSEKQRENVEAARDSGTHLGFFSGNSIYWKTRYEPSKDGSDTPYRTVVTYKETWANAKIDPSEEWTGTWRDPRFSPPSDGNRPENELQGTMYMVNDGDLAVTVKSDEGKYRLWRHTNLTEIPDGQSVALSPHTVGYESDEDVDNGFRPQGLIRLSTTTGQVPQLVQDGWGNKVSEGETTHHLTLYRAASGALVFSAGSIQYTWGLDEVHDGEPTPTDSRMQQSVINLFADMGVQPASLMGGLHAATASTDDTAPTVEITSPAAGTKVARGSQVTLQGTAADVGGQVAGVEVSTDDGATWHPATGTANWSYKFYAAGLSSQAVRVRAADDSANLGQSPAVREFALSGANTLFGNRVPQTPAVADGSPVELGVRVKPAVDGYITGIRFYKGEGNTGTHTGSLWSANGTRLRTGTFQDETASGWQTLTFSSPVKVDGGTTYVASYYAPSGNYAADSWFLTQNWVNGPLTALRATSSAGNGLFKYANGGGFPEESFDSANYYVDVTFGVSGDLPPTVTSTTPVDAAGAVPTAVAPTAVFSKALKPSSIEFTLTPAGGTAVTGTAAYNSTEKKVTFTPAQPLAASTTYTATVAASDADDRSGGTTWSFSTAIDGTVHSLFPTDAVPTTVAVVDPDKVELGVKFQASTDGELVGIRFYQGPGNTGTHQVSLWQANGSKVDSAVVPNSTETGWRTAYFEQPADIVAGTTYVASYFAPNGNYAFDGAYFAEPITRGPLSAAGGNNGVYRYGDSEFPSQSYNATNYWVDPLFVSDTDVPVTPSPSTTSASPSPSVTSPSPSPSPSVPESPSASPSAEPSGSPSTSPSTSPSPSTPTPATTYGVFADTDTPATAGWDDSDAVEVGMKVVPAVDGKVHGIRFYKGAGNTGTHKGTLWSPGGIEVATVTFQNETESGWQTALFDEPVSVIAGYQYVVSYHAPAGHYAVTGGGLADTRTVSDLTVPGNGGAYRYGTGGVMPGSSTTVNFWVDVVFAPN</sequence>
<reference evidence="7" key="1">
    <citation type="journal article" date="2019" name="Int. J. Syst. Evol. Microbiol.">
        <title>The Global Catalogue of Microorganisms (GCM) 10K type strain sequencing project: providing services to taxonomists for standard genome sequencing and annotation.</title>
        <authorList>
            <consortium name="The Broad Institute Genomics Platform"/>
            <consortium name="The Broad Institute Genome Sequencing Center for Infectious Disease"/>
            <person name="Wu L."/>
            <person name="Ma J."/>
        </authorList>
    </citation>
    <scope>NUCLEOTIDE SEQUENCE [LARGE SCALE GENOMIC DNA]</scope>
    <source>
        <strain evidence="7">TBRC 5832</strain>
    </source>
</reference>
<dbReference type="EMBL" id="JBHSBL010000021">
    <property type="protein sequence ID" value="MFC4069676.1"/>
    <property type="molecule type" value="Genomic_DNA"/>
</dbReference>
<dbReference type="Pfam" id="PF17957">
    <property type="entry name" value="Big_7"/>
    <property type="match status" value="1"/>
</dbReference>
<evidence type="ECO:0000313" key="6">
    <source>
        <dbReference type="EMBL" id="MFC4069676.1"/>
    </source>
</evidence>
<gene>
    <name evidence="6" type="ORF">ACFO0C_32540</name>
</gene>
<dbReference type="SUPFAM" id="SSF81296">
    <property type="entry name" value="E set domains"/>
    <property type="match status" value="1"/>
</dbReference>
<feature type="region of interest" description="Disordered" evidence="2">
    <location>
        <begin position="355"/>
        <end position="375"/>
    </location>
</feature>
<protein>
    <submittedName>
        <fullName evidence="6">DUF4082 domain-containing protein</fullName>
    </submittedName>
</protein>
<feature type="compositionally biased region" description="Low complexity" evidence="2">
    <location>
        <begin position="1059"/>
        <end position="1079"/>
    </location>
</feature>
<feature type="domain" description="DUF4082" evidence="4">
    <location>
        <begin position="644"/>
        <end position="789"/>
    </location>
</feature>
<evidence type="ECO:0000256" key="2">
    <source>
        <dbReference type="SAM" id="MobiDB-lite"/>
    </source>
</evidence>
<dbReference type="Pfam" id="PF20254">
    <property type="entry name" value="DMFA2_C"/>
    <property type="match status" value="1"/>
</dbReference>
<dbReference type="InterPro" id="IPR046540">
    <property type="entry name" value="DMFA2_C"/>
</dbReference>
<dbReference type="InterPro" id="IPR014755">
    <property type="entry name" value="Cu-Rt/internalin_Ig-like"/>
</dbReference>
<dbReference type="Gene3D" id="2.60.40.1220">
    <property type="match status" value="1"/>
</dbReference>
<evidence type="ECO:0000313" key="7">
    <source>
        <dbReference type="Proteomes" id="UP001595867"/>
    </source>
</evidence>
<evidence type="ECO:0000256" key="1">
    <source>
        <dbReference type="ARBA" id="ARBA00022729"/>
    </source>
</evidence>
<name>A0ABV8J122_9ACTN</name>